<dbReference type="AlphaFoldDB" id="A0A9Q1AQ84"/>
<accession>A0A9Q1AQ84</accession>
<dbReference type="EMBL" id="JAPFRF010000023">
    <property type="protein sequence ID" value="KAJ7303988.1"/>
    <property type="molecule type" value="Genomic_DNA"/>
</dbReference>
<keyword evidence="1" id="KW-1133">Transmembrane helix</keyword>
<dbReference type="Pfam" id="PF07686">
    <property type="entry name" value="V-set"/>
    <property type="match status" value="1"/>
</dbReference>
<gene>
    <name evidence="3" type="ORF">JRQ81_011504</name>
</gene>
<keyword evidence="4" id="KW-1185">Reference proteome</keyword>
<name>A0A9Q1AQ84_9SAUR</name>
<comment type="caution">
    <text evidence="3">The sequence shown here is derived from an EMBL/GenBank/DDBJ whole genome shotgun (WGS) entry which is preliminary data.</text>
</comment>
<feature type="domain" description="Immunoglobulin V-set" evidence="2">
    <location>
        <begin position="100"/>
        <end position="172"/>
    </location>
</feature>
<evidence type="ECO:0000313" key="4">
    <source>
        <dbReference type="Proteomes" id="UP001142489"/>
    </source>
</evidence>
<dbReference type="InterPro" id="IPR013783">
    <property type="entry name" value="Ig-like_fold"/>
</dbReference>
<evidence type="ECO:0000256" key="1">
    <source>
        <dbReference type="SAM" id="Phobius"/>
    </source>
</evidence>
<proteinExistence type="predicted"/>
<dbReference type="InterPro" id="IPR036179">
    <property type="entry name" value="Ig-like_dom_sf"/>
</dbReference>
<dbReference type="OrthoDB" id="9049918at2759"/>
<evidence type="ECO:0000313" key="3">
    <source>
        <dbReference type="EMBL" id="KAJ7303988.1"/>
    </source>
</evidence>
<reference evidence="3" key="1">
    <citation type="journal article" date="2023" name="DNA Res.">
        <title>Chromosome-level genome assembly of Phrynocephalus forsythii using third-generation DNA sequencing and Hi-C analysis.</title>
        <authorList>
            <person name="Qi Y."/>
            <person name="Zhao W."/>
            <person name="Zhao Y."/>
            <person name="Niu C."/>
            <person name="Cao S."/>
            <person name="Zhang Y."/>
        </authorList>
    </citation>
    <scope>NUCLEOTIDE SEQUENCE</scope>
    <source>
        <tissue evidence="3">Muscle</tissue>
    </source>
</reference>
<dbReference type="Proteomes" id="UP001142489">
    <property type="component" value="Unassembled WGS sequence"/>
</dbReference>
<feature type="transmembrane region" description="Helical" evidence="1">
    <location>
        <begin position="196"/>
        <end position="219"/>
    </location>
</feature>
<keyword evidence="1" id="KW-0812">Transmembrane</keyword>
<protein>
    <recommendedName>
        <fullName evidence="2">Immunoglobulin V-set domain-containing protein</fullName>
    </recommendedName>
</protein>
<keyword evidence="1" id="KW-0472">Membrane</keyword>
<sequence length="238" mass="26221">MVMGWIQLVLPGSGYPAGHRQLPKPFSFQECQRGFSRISPTAGACFRFRGGWPMLLLAGHLWSSFCFTSTEGTQNFSILVTAEPWFPIVGTDVNLIPEDQMENVLTCTWYRWDLSIKNQILVYELPPSSKVEHKNSYTGREIVKTDCSLHINNVSLQDGGYYMIQKNTTGASEAGQIFLVVIEGTMQPKRPKGLSGVAVAGIFILGVVLITAVIFLVSYKILSNSMGEESDSSISLAS</sequence>
<dbReference type="InterPro" id="IPR013106">
    <property type="entry name" value="Ig_V-set"/>
</dbReference>
<organism evidence="3 4">
    <name type="scientific">Phrynocephalus forsythii</name>
    <dbReference type="NCBI Taxonomy" id="171643"/>
    <lineage>
        <taxon>Eukaryota</taxon>
        <taxon>Metazoa</taxon>
        <taxon>Chordata</taxon>
        <taxon>Craniata</taxon>
        <taxon>Vertebrata</taxon>
        <taxon>Euteleostomi</taxon>
        <taxon>Lepidosauria</taxon>
        <taxon>Squamata</taxon>
        <taxon>Bifurcata</taxon>
        <taxon>Unidentata</taxon>
        <taxon>Episquamata</taxon>
        <taxon>Toxicofera</taxon>
        <taxon>Iguania</taxon>
        <taxon>Acrodonta</taxon>
        <taxon>Agamidae</taxon>
        <taxon>Agaminae</taxon>
        <taxon>Phrynocephalus</taxon>
    </lineage>
</organism>
<dbReference type="SUPFAM" id="SSF48726">
    <property type="entry name" value="Immunoglobulin"/>
    <property type="match status" value="1"/>
</dbReference>
<dbReference type="Gene3D" id="2.60.40.10">
    <property type="entry name" value="Immunoglobulins"/>
    <property type="match status" value="1"/>
</dbReference>
<evidence type="ECO:0000259" key="2">
    <source>
        <dbReference type="Pfam" id="PF07686"/>
    </source>
</evidence>